<dbReference type="Pfam" id="PF13385">
    <property type="entry name" value="Laminin_G_3"/>
    <property type="match status" value="1"/>
</dbReference>
<name>A0A6C0IIY1_9ZZZZ</name>
<evidence type="ECO:0008006" key="3">
    <source>
        <dbReference type="Google" id="ProtNLM"/>
    </source>
</evidence>
<dbReference type="AlphaFoldDB" id="A0A6C0IIY1"/>
<feature type="transmembrane region" description="Helical" evidence="1">
    <location>
        <begin position="6"/>
        <end position="23"/>
    </location>
</feature>
<proteinExistence type="predicted"/>
<evidence type="ECO:0000256" key="1">
    <source>
        <dbReference type="SAM" id="Phobius"/>
    </source>
</evidence>
<sequence length="228" mass="26005">MNTTVIVLGVVIILLIYVLYYFLSNRSSSLTASANLKQPQPPLTNIEKANNSRYGYTLWLYVNTWDNNVEKTIFSRDNNMKLYLDKTGPLLKMDMAMSDDTTETMLITDNFPLQKWVCIGLSMDNQFVDAYIDGKLMRSQRFFKTGTNTMPKVPPTSDTPILVGNAEGKFDAYLANFKRWVAPLDPKTVWENYLDGNGSNRLMNMLSSYGVDISILKNEQEQSRFSVI</sequence>
<dbReference type="InterPro" id="IPR013320">
    <property type="entry name" value="ConA-like_dom_sf"/>
</dbReference>
<accession>A0A6C0IIY1</accession>
<dbReference type="SUPFAM" id="SSF49899">
    <property type="entry name" value="Concanavalin A-like lectins/glucanases"/>
    <property type="match status" value="1"/>
</dbReference>
<keyword evidence="1" id="KW-1133">Transmembrane helix</keyword>
<keyword evidence="1" id="KW-0472">Membrane</keyword>
<dbReference type="EMBL" id="MN740200">
    <property type="protein sequence ID" value="QHT93114.1"/>
    <property type="molecule type" value="Genomic_DNA"/>
</dbReference>
<evidence type="ECO:0000313" key="2">
    <source>
        <dbReference type="EMBL" id="QHT93114.1"/>
    </source>
</evidence>
<dbReference type="Gene3D" id="2.60.120.200">
    <property type="match status" value="1"/>
</dbReference>
<organism evidence="2">
    <name type="scientific">viral metagenome</name>
    <dbReference type="NCBI Taxonomy" id="1070528"/>
    <lineage>
        <taxon>unclassified sequences</taxon>
        <taxon>metagenomes</taxon>
        <taxon>organismal metagenomes</taxon>
    </lineage>
</organism>
<protein>
    <recommendedName>
        <fullName evidence="3">LamG-like jellyroll fold domain-containing protein</fullName>
    </recommendedName>
</protein>
<keyword evidence="1" id="KW-0812">Transmembrane</keyword>
<reference evidence="2" key="1">
    <citation type="journal article" date="2020" name="Nature">
        <title>Giant virus diversity and host interactions through global metagenomics.</title>
        <authorList>
            <person name="Schulz F."/>
            <person name="Roux S."/>
            <person name="Paez-Espino D."/>
            <person name="Jungbluth S."/>
            <person name="Walsh D.A."/>
            <person name="Denef V.J."/>
            <person name="McMahon K.D."/>
            <person name="Konstantinidis K.T."/>
            <person name="Eloe-Fadrosh E.A."/>
            <person name="Kyrpides N.C."/>
            <person name="Woyke T."/>
        </authorList>
    </citation>
    <scope>NUCLEOTIDE SEQUENCE</scope>
    <source>
        <strain evidence="2">GVMAG-M-3300023210-19</strain>
    </source>
</reference>